<dbReference type="Gene3D" id="6.10.250.1930">
    <property type="match status" value="1"/>
</dbReference>
<dbReference type="SUPFAM" id="SSF52151">
    <property type="entry name" value="FabD/lysophospholipase-like"/>
    <property type="match status" value="1"/>
</dbReference>
<evidence type="ECO:0000256" key="3">
    <source>
        <dbReference type="ARBA" id="ARBA00022450"/>
    </source>
</evidence>
<evidence type="ECO:0000256" key="7">
    <source>
        <dbReference type="PIRSR" id="PIRSR000454-1"/>
    </source>
</evidence>
<dbReference type="PANTHER" id="PTHR10982:SF21">
    <property type="entry name" value="FATTY ACID SYNTHASE SUBUNIT BETA"/>
    <property type="match status" value="1"/>
</dbReference>
<keyword evidence="12" id="KW-1185">Reference proteome</keyword>
<dbReference type="PIRSF" id="PIRSF000454">
    <property type="entry name" value="FAS_yeast_alpha"/>
    <property type="match status" value="1"/>
</dbReference>
<dbReference type="InterPro" id="IPR020841">
    <property type="entry name" value="PKS_Beta-ketoAc_synthase_dom"/>
</dbReference>
<dbReference type="GO" id="GO:0005835">
    <property type="term" value="C:fatty acid synthase complex"/>
    <property type="evidence" value="ECO:0007669"/>
    <property type="project" value="InterPro"/>
</dbReference>
<evidence type="ECO:0000256" key="9">
    <source>
        <dbReference type="SAM" id="MobiDB-lite"/>
    </source>
</evidence>
<dbReference type="STRING" id="1209926.A0A1G4B4L8"/>
<dbReference type="Proteomes" id="UP000176998">
    <property type="component" value="Unassembled WGS sequence"/>
</dbReference>
<dbReference type="RefSeq" id="XP_022473504.1">
    <property type="nucleotide sequence ID" value="XM_022620047.1"/>
</dbReference>
<dbReference type="SUPFAM" id="SSF53901">
    <property type="entry name" value="Thiolase-like"/>
    <property type="match status" value="2"/>
</dbReference>
<dbReference type="CDD" id="cd08950">
    <property type="entry name" value="KR_fFAS_SDR_c_like"/>
    <property type="match status" value="1"/>
</dbReference>
<dbReference type="Pfam" id="PF02801">
    <property type="entry name" value="Ketoacyl-synt_C"/>
    <property type="match status" value="1"/>
</dbReference>
<reference evidence="11 12" key="1">
    <citation type="submission" date="2016-09" db="EMBL/GenBank/DDBJ databases">
        <authorList>
            <person name="Capua I."/>
            <person name="De Benedictis P."/>
            <person name="Joannis T."/>
            <person name="Lombin L.H."/>
            <person name="Cattoli G."/>
        </authorList>
    </citation>
    <scope>NUCLEOTIDE SEQUENCE [LARGE SCALE GENOMIC DNA]</scope>
    <source>
        <strain evidence="11 12">IMI 309357</strain>
    </source>
</reference>
<accession>A0A1G4B4L8</accession>
<dbReference type="CDD" id="cd00828">
    <property type="entry name" value="elong_cond_enzymes"/>
    <property type="match status" value="1"/>
</dbReference>
<dbReference type="Gene3D" id="3.90.25.70">
    <property type="match status" value="1"/>
</dbReference>
<evidence type="ECO:0000313" key="12">
    <source>
        <dbReference type="Proteomes" id="UP000176998"/>
    </source>
</evidence>
<dbReference type="InterPro" id="IPR036291">
    <property type="entry name" value="NAD(P)-bd_dom_sf"/>
</dbReference>
<dbReference type="InterPro" id="IPR040899">
    <property type="entry name" value="Fas_alpha_ACP"/>
</dbReference>
<evidence type="ECO:0000313" key="11">
    <source>
        <dbReference type="EMBL" id="OHE96344.1"/>
    </source>
</evidence>
<dbReference type="Gene3D" id="3.40.47.10">
    <property type="match status" value="2"/>
</dbReference>
<dbReference type="Gene3D" id="3.40.50.720">
    <property type="entry name" value="NAD(P)-binding Rossmann-like Domain"/>
    <property type="match status" value="2"/>
</dbReference>
<dbReference type="Pfam" id="PF18314">
    <property type="entry name" value="FAS_I_H"/>
    <property type="match status" value="1"/>
</dbReference>
<comment type="similarity">
    <text evidence="1 6">Belongs to the thiolase-like superfamily. Fungal fatty acid synthetase subunit alpha family.</text>
</comment>
<dbReference type="Pfam" id="PF18325">
    <property type="entry name" value="Fas_alpha_ACP"/>
    <property type="match status" value="1"/>
</dbReference>
<keyword evidence="3 6" id="KW-0596">Phosphopantetheine</keyword>
<organism evidence="11 12">
    <name type="scientific">Colletotrichum orchidophilum</name>
    <dbReference type="NCBI Taxonomy" id="1209926"/>
    <lineage>
        <taxon>Eukaryota</taxon>
        <taxon>Fungi</taxon>
        <taxon>Dikarya</taxon>
        <taxon>Ascomycota</taxon>
        <taxon>Pezizomycotina</taxon>
        <taxon>Sordariomycetes</taxon>
        <taxon>Hypocreomycetidae</taxon>
        <taxon>Glomerellales</taxon>
        <taxon>Glomerellaceae</taxon>
        <taxon>Colletotrichum</taxon>
    </lineage>
</organism>
<dbReference type="PANTHER" id="PTHR10982">
    <property type="entry name" value="MALONYL COA-ACYL CARRIER PROTEIN TRANSACYLASE"/>
    <property type="match status" value="1"/>
</dbReference>
<feature type="compositionally biased region" description="Basic and acidic residues" evidence="9">
    <location>
        <begin position="1262"/>
        <end position="1271"/>
    </location>
</feature>
<dbReference type="SUPFAM" id="SSF51735">
    <property type="entry name" value="NAD(P)-binding Rossmann-fold domains"/>
    <property type="match status" value="1"/>
</dbReference>
<evidence type="ECO:0000259" key="10">
    <source>
        <dbReference type="PROSITE" id="PS52004"/>
    </source>
</evidence>
<dbReference type="EMBL" id="MJBS01000071">
    <property type="protein sequence ID" value="OHE96344.1"/>
    <property type="molecule type" value="Genomic_DNA"/>
</dbReference>
<keyword evidence="4" id="KW-0597">Phosphoprotein</keyword>
<dbReference type="InterPro" id="IPR014031">
    <property type="entry name" value="Ketoacyl_synth_C"/>
</dbReference>
<dbReference type="PROSITE" id="PS00606">
    <property type="entry name" value="KS3_1"/>
    <property type="match status" value="1"/>
</dbReference>
<proteinExistence type="inferred from homology"/>
<evidence type="ECO:0000256" key="5">
    <source>
        <dbReference type="ARBA" id="ARBA00022679"/>
    </source>
</evidence>
<dbReference type="InterPro" id="IPR016035">
    <property type="entry name" value="Acyl_Trfase/lysoPLipase"/>
</dbReference>
<dbReference type="GO" id="GO:0044550">
    <property type="term" value="P:secondary metabolite biosynthetic process"/>
    <property type="evidence" value="ECO:0007669"/>
    <property type="project" value="UniProtKB-ARBA"/>
</dbReference>
<dbReference type="EC" id="2.3.1.41" evidence="2"/>
<dbReference type="InterPro" id="IPR026025">
    <property type="entry name" value="FAS_alpha_yeast"/>
</dbReference>
<dbReference type="GO" id="GO:0004316">
    <property type="term" value="F:3-oxoacyl-[acyl-carrier-protein] reductase (NADPH) activity"/>
    <property type="evidence" value="ECO:0007669"/>
    <property type="project" value="InterPro"/>
</dbReference>
<dbReference type="PROSITE" id="PS52004">
    <property type="entry name" value="KS3_2"/>
    <property type="match status" value="1"/>
</dbReference>
<feature type="region of interest" description="Disordered" evidence="9">
    <location>
        <begin position="1256"/>
        <end position="1279"/>
    </location>
</feature>
<evidence type="ECO:0000256" key="6">
    <source>
        <dbReference type="PIRNR" id="PIRNR000454"/>
    </source>
</evidence>
<feature type="domain" description="Ketosynthase family 3 (KS3)" evidence="10">
    <location>
        <begin position="1025"/>
        <end position="1552"/>
    </location>
</feature>
<dbReference type="GO" id="GO:0008897">
    <property type="term" value="F:holo-[acyl-carrier-protein] synthase activity"/>
    <property type="evidence" value="ECO:0007669"/>
    <property type="project" value="InterPro"/>
</dbReference>
<dbReference type="GO" id="GO:0004312">
    <property type="term" value="F:fatty acid synthase activity"/>
    <property type="evidence" value="ECO:0007669"/>
    <property type="project" value="InterPro"/>
</dbReference>
<dbReference type="OrthoDB" id="4251012at2759"/>
<evidence type="ECO:0000256" key="8">
    <source>
        <dbReference type="PIRSR" id="PIRSR000454-4"/>
    </source>
</evidence>
<dbReference type="InterPro" id="IPR050830">
    <property type="entry name" value="Fungal_FAS"/>
</dbReference>
<dbReference type="InterPro" id="IPR016039">
    <property type="entry name" value="Thiolase-like"/>
</dbReference>
<protein>
    <recommendedName>
        <fullName evidence="2">beta-ketoacyl-[acyl-carrier-protein] synthase I</fullName>
        <ecNumber evidence="2">2.3.1.41</ecNumber>
    </recommendedName>
</protein>
<dbReference type="InterPro" id="IPR047224">
    <property type="entry name" value="FAS_alpha_su_C"/>
</dbReference>
<feature type="active site" description="For beta-ketoacyl synthase activity" evidence="7">
    <location>
        <position position="1210"/>
    </location>
</feature>
<dbReference type="FunFam" id="3.90.25.70:FF:000001">
    <property type="entry name" value="Fatty acid synthase subunit alpha"/>
    <property type="match status" value="1"/>
</dbReference>
<keyword evidence="5 6" id="KW-0808">Transferase</keyword>
<dbReference type="GeneID" id="34561557"/>
<dbReference type="GO" id="GO:0004315">
    <property type="term" value="F:3-oxoacyl-[acyl-carrier-protein] synthase activity"/>
    <property type="evidence" value="ECO:0007669"/>
    <property type="project" value="UniProtKB-EC"/>
</dbReference>
<dbReference type="GO" id="GO:0042759">
    <property type="term" value="P:long-chain fatty acid biosynthetic process"/>
    <property type="evidence" value="ECO:0007669"/>
    <property type="project" value="UniProtKB-UniRule"/>
</dbReference>
<dbReference type="InterPro" id="IPR014030">
    <property type="entry name" value="Ketoacyl_synth_N"/>
</dbReference>
<name>A0A1G4B4L8_9PEZI</name>
<evidence type="ECO:0000256" key="2">
    <source>
        <dbReference type="ARBA" id="ARBA00013191"/>
    </source>
</evidence>
<sequence>MKSMDEHDISYHMVVELLAHQFAYPVKWTDTQATLFDDQVVERLIEIGPANTLSTMAKRTLATNRYKDYDAAMSINRKILSCKSDSNDIYHHADPTPPDSPEMAAKTLAKPAVLETNSAPVPVPPPVAAPQPTSERIEDRPITARQILEFLILHKLNKSASSLPGSSTIKELVKGRSTLENEIVGDLFAEFQNVPDRAEEMPLEQLAAGIQAAAFSGQLGKKSSTVVSKTMAAKMPAGFSSQKAREHLEKQSGLPQGHQDAVLLLAVLEAPKARISDEVSAKRFLDGISEQYAKENGLNIASLPVPTQQQSTANNHPAASFPTEQKIFYRNLLDLCARTLQLDSEEDKASKLQSCVDRLQSQVDAWIAEHGEFYVSGIEPMFSREKARTYDSAWNWALVDLLRTYYNIRTGVLGAQDTTELARITTSIANKSKPGLFEVVNFLLDRERRKTSYNLLAVSFLEGLLDTCLAAWRAPPRFLPEFASTRPSTVIEIDGTIRVQEIPRDVSISPSTYLEEMSRPQVTAGAPTPWLHLKSRCGRGWIYDSGLTDIFFDEAHETISDGLSLADKHVLLTGAGRNSIGSEILCALLSAGAKVVVTTSSYSAETTSYFQGLYTEHGSRGSSLTLVACNLASVRDIESLAAWIYEPSQSGGLGWDLDYILPFAAIGEEGREIDGIDSRSELAHRVMLTNTIRLLGTVKRHKLNVTGTGGYRPAQVILPLSPNHGTFGGDGLYAESKLGLESLLNKWHSESWSDTLSICGCSIGWTRSTSLMGGNDIVAESVEADLGVRTFSAREMAFNIVMLLTPNLVCLCEDEPVFADFNGNLDCVDGLKAFVDQARATIREKSEIARAIQAEDDLEAHDTGTMPQIDSPQPESVRALLSVGFPELTDYDDTVGDLGSQLHGMVDPDRVVVITGFGELGPHGNCRTRWEMEAYGQFSLEGCIEMAWIMGLIKHSNTVPAGSPAPAAATAGVGSQKHCGWIDVASGQPVSDSEIKSRYEKHILEHSGIRVVEPALWDGYDPKAKQMLQEVAIDEDLSPFEVSKEDAIEFKRQHGDKVEVKMLENGQFRVRLKKGALLMIPKALNFGTNVAGQLPTGWDPRRYGISEDIVSQVDRITLFALISTAEALLASGITDPYELYQYLHVSEVGNCIGTGIGGATSLNKMHKGRFKDCPVQQDVLQETFANTVTAWVNMLLLSSTGPIRTPVGACATGLESLDTAFDLIVTGKAKACLVGASDDMEEDEVYEFANMKATNDSTADGARGRTPKEMSRPTASTRSGFVESQGAGIQVVMSASLAIEMGVPIYAIVAFTGMASDKAARSVPAPGKGVLSNAREVHPPVPGQSASSLSLSVRKNLLDHRLAQIAAFRDKQLAIGEAAEDRLDPAVVEHHVRRMESDARFSLGNGFWNNSTSIAPIRGSLAVWGLDVDDIAVVSFHGTSTKMNDRNEMDIIQRQLQHLGRTPGNVLLGVFQKHLTGHPKGPASSWMLNGCLQVLGTGLIPGNTNADNVDHELSQFNFVTIPNRSVQTDDIAAFALMSFGFGQKGAQAIGVHPRYLFATMGREAYEDYRARAKMRHLKAEQRLETGMMRENVVILKEEPPFKDGEDGYRILMNPGARAVWSDDLKSYTFL</sequence>
<dbReference type="Pfam" id="PF00109">
    <property type="entry name" value="ketoacyl-synt"/>
    <property type="match status" value="1"/>
</dbReference>
<evidence type="ECO:0000256" key="1">
    <source>
        <dbReference type="ARBA" id="ARBA00007485"/>
    </source>
</evidence>
<comment type="caution">
    <text evidence="11">The sequence shown here is derived from an EMBL/GenBank/DDBJ whole genome shotgun (WGS) entry which is preliminary data.</text>
</comment>
<gene>
    <name evidence="11" type="ORF">CORC01_08416</name>
</gene>
<dbReference type="InterPro" id="IPR018201">
    <property type="entry name" value="Ketoacyl_synth_AS"/>
</dbReference>
<dbReference type="InterPro" id="IPR041550">
    <property type="entry name" value="FASI_helical"/>
</dbReference>
<evidence type="ECO:0000256" key="4">
    <source>
        <dbReference type="ARBA" id="ARBA00022553"/>
    </source>
</evidence>
<feature type="modified residue" description="O-(pantetheine 4'-phosphoryl)serine" evidence="8">
    <location>
        <position position="177"/>
    </location>
</feature>